<evidence type="ECO:0000256" key="1">
    <source>
        <dbReference type="ARBA" id="ARBA00022837"/>
    </source>
</evidence>
<proteinExistence type="predicted"/>
<dbReference type="OrthoDB" id="418595at2759"/>
<dbReference type="Proteomes" id="UP000054928">
    <property type="component" value="Unassembled WGS sequence"/>
</dbReference>
<organism evidence="3 4">
    <name type="scientific">Plasmopara halstedii</name>
    <name type="common">Downy mildew of sunflower</name>
    <dbReference type="NCBI Taxonomy" id="4781"/>
    <lineage>
        <taxon>Eukaryota</taxon>
        <taxon>Sar</taxon>
        <taxon>Stramenopiles</taxon>
        <taxon>Oomycota</taxon>
        <taxon>Peronosporomycetes</taxon>
        <taxon>Peronosporales</taxon>
        <taxon>Peronosporaceae</taxon>
        <taxon>Plasmopara</taxon>
    </lineage>
</organism>
<dbReference type="PROSITE" id="PS50222">
    <property type="entry name" value="EF_HAND_2"/>
    <property type="match status" value="1"/>
</dbReference>
<evidence type="ECO:0000259" key="2">
    <source>
        <dbReference type="PROSITE" id="PS50222"/>
    </source>
</evidence>
<dbReference type="Pfam" id="PF00036">
    <property type="entry name" value="EF-hand_1"/>
    <property type="match status" value="1"/>
</dbReference>
<evidence type="ECO:0000313" key="4">
    <source>
        <dbReference type="Proteomes" id="UP000054928"/>
    </source>
</evidence>
<sequence>MLSIGIVNDKQEIEEIVNQLDKDSNGQIDFKEFVEFLTPQTRRKKDSRPQKQEVMFRQLTEKMEHQSSGFLDVNTQLSIERRQFILTSMTSFKSHSIQEDLAELKRLTEGKNLKVNDWTSPKQSYHRRGMAKKAKLTALALQHQDETRFQALEQVFLRNSALKRLRAKSPSILGTPVAHWRAKRCQLPPIKV</sequence>
<protein>
    <recommendedName>
        <fullName evidence="2">EF-hand domain-containing protein</fullName>
    </recommendedName>
</protein>
<dbReference type="Gene3D" id="1.10.238.10">
    <property type="entry name" value="EF-hand"/>
    <property type="match status" value="1"/>
</dbReference>
<dbReference type="SMART" id="SM00054">
    <property type="entry name" value="EFh"/>
    <property type="match status" value="1"/>
</dbReference>
<dbReference type="PROSITE" id="PS00303">
    <property type="entry name" value="S100_CABP"/>
    <property type="match status" value="1"/>
</dbReference>
<dbReference type="GO" id="GO:0005509">
    <property type="term" value="F:calcium ion binding"/>
    <property type="evidence" value="ECO:0007669"/>
    <property type="project" value="InterPro"/>
</dbReference>
<reference evidence="4" key="1">
    <citation type="submission" date="2014-09" db="EMBL/GenBank/DDBJ databases">
        <authorList>
            <person name="Sharma Rahul"/>
            <person name="Thines Marco"/>
        </authorList>
    </citation>
    <scope>NUCLEOTIDE SEQUENCE [LARGE SCALE GENOMIC DNA]</scope>
</reference>
<keyword evidence="1" id="KW-0106">Calcium</keyword>
<dbReference type="EMBL" id="CCYD01000291">
    <property type="protein sequence ID" value="CEG37987.1"/>
    <property type="molecule type" value="Genomic_DNA"/>
</dbReference>
<evidence type="ECO:0000313" key="3">
    <source>
        <dbReference type="EMBL" id="CEG37987.1"/>
    </source>
</evidence>
<dbReference type="SUPFAM" id="SSF47473">
    <property type="entry name" value="EF-hand"/>
    <property type="match status" value="1"/>
</dbReference>
<feature type="domain" description="EF-hand" evidence="2">
    <location>
        <begin position="8"/>
        <end position="43"/>
    </location>
</feature>
<accession>A0A0N7L487</accession>
<dbReference type="InterPro" id="IPR002048">
    <property type="entry name" value="EF_hand_dom"/>
</dbReference>
<dbReference type="InterPro" id="IPR001751">
    <property type="entry name" value="S100/CaBP7/8-like_CS"/>
</dbReference>
<dbReference type="RefSeq" id="XP_024574356.1">
    <property type="nucleotide sequence ID" value="XM_024723374.1"/>
</dbReference>
<dbReference type="InterPro" id="IPR018247">
    <property type="entry name" value="EF_Hand_1_Ca_BS"/>
</dbReference>
<name>A0A0N7L487_PLAHL</name>
<dbReference type="PROSITE" id="PS00018">
    <property type="entry name" value="EF_HAND_1"/>
    <property type="match status" value="1"/>
</dbReference>
<keyword evidence="4" id="KW-1185">Reference proteome</keyword>
<dbReference type="InterPro" id="IPR011992">
    <property type="entry name" value="EF-hand-dom_pair"/>
</dbReference>
<dbReference type="GeneID" id="36401087"/>
<dbReference type="AlphaFoldDB" id="A0A0N7L487"/>